<dbReference type="InterPro" id="IPR015943">
    <property type="entry name" value="WD40/YVTN_repeat-like_dom_sf"/>
</dbReference>
<dbReference type="AlphaFoldDB" id="A0A3A6TLQ1"/>
<dbReference type="PROSITE" id="PS51257">
    <property type="entry name" value="PROKAR_LIPOPROTEIN"/>
    <property type="match status" value="1"/>
</dbReference>
<evidence type="ECO:0000313" key="2">
    <source>
        <dbReference type="EMBL" id="RJY13200.1"/>
    </source>
</evidence>
<dbReference type="RefSeq" id="WP_121853787.1">
    <property type="nucleotide sequence ID" value="NZ_CP037952.1"/>
</dbReference>
<comment type="caution">
    <text evidence="2">The sequence shown here is derived from an EMBL/GenBank/DDBJ whole genome shotgun (WGS) entry which is preliminary data.</text>
</comment>
<dbReference type="Gene3D" id="2.130.10.10">
    <property type="entry name" value="YVTN repeat-like/Quinoprotein amine dehydrogenase"/>
    <property type="match status" value="2"/>
</dbReference>
<dbReference type="Proteomes" id="UP000273022">
    <property type="component" value="Unassembled WGS sequence"/>
</dbReference>
<keyword evidence="3" id="KW-1185">Reference proteome</keyword>
<dbReference type="EMBL" id="QYYH01000067">
    <property type="protein sequence ID" value="RJY13200.1"/>
    <property type="molecule type" value="Genomic_DNA"/>
</dbReference>
<organism evidence="2 3">
    <name type="scientific">Parashewanella spongiae</name>
    <dbReference type="NCBI Taxonomy" id="342950"/>
    <lineage>
        <taxon>Bacteria</taxon>
        <taxon>Pseudomonadati</taxon>
        <taxon>Pseudomonadota</taxon>
        <taxon>Gammaproteobacteria</taxon>
        <taxon>Alteromonadales</taxon>
        <taxon>Shewanellaceae</taxon>
        <taxon>Parashewanella</taxon>
    </lineage>
</organism>
<feature type="region of interest" description="Disordered" evidence="1">
    <location>
        <begin position="85"/>
        <end position="106"/>
    </location>
</feature>
<evidence type="ECO:0000313" key="3">
    <source>
        <dbReference type="Proteomes" id="UP000273022"/>
    </source>
</evidence>
<evidence type="ECO:0000256" key="1">
    <source>
        <dbReference type="SAM" id="MobiDB-lite"/>
    </source>
</evidence>
<dbReference type="SUPFAM" id="SSF75011">
    <property type="entry name" value="3-carboxy-cis,cis-mucoante lactonizing enzyme"/>
    <property type="match status" value="1"/>
</dbReference>
<accession>A0A3A6TLQ1</accession>
<sequence length="544" mass="59649">MQKVTQSNKLFSHGWKILFFGCLTVLLSACGSSNKSSTTNPTDPTAKALGFIYTTTNSQTSEGATNAVLRLTRYDDGSLANELSFPTGGTGGANNNRGDIHAGGDARGDFDSQGAIQIIDGTENRYMLVVNAGAMSADNSHGSISVFSVDKTNGDLALIGTPVNSGGTRPVSITYTPKKHTDGQIIDNEYWVVVGNQWGNPNVQKGGIDKEGNSEGDLERYPSNDFFFDGIGNRKDLSEEDNSDNFRNITLFSFDTSNGQLTGVEENDELPRGKVLDTYNRKYGGPTTVTFSENGKKLAVSTWGIAHFYTNNPRARTNSVTGEREQRESKIYVYDFDAMTGAILNNRREKGIEGIAGTIGISWGHESSDIIYASNFNLSKDLRKDWGLTVFDDSDGISLKNPKFGGHFPTAPDDDIDEACWTAVSPDGSRLYVSSFGTNVISFYKIKSNDVIDDLISFTRRRDTAPAGDTKDMYITPDNKYLYSIGAFESFSMNTFEITESGLEYKSQYIFDETKPNENETPEDYRGRYNFLGLAGFDLASTTE</sequence>
<protein>
    <submittedName>
        <fullName evidence="2">Uncharacterized protein</fullName>
    </submittedName>
</protein>
<reference evidence="2 3" key="1">
    <citation type="submission" date="2018-09" db="EMBL/GenBank/DDBJ databases">
        <title>Phylogeny of the Shewanellaceae, and recommendation for two new genera, Pseudoshewanella and Parashewanella.</title>
        <authorList>
            <person name="Wang G."/>
        </authorList>
    </citation>
    <scope>NUCLEOTIDE SEQUENCE [LARGE SCALE GENOMIC DNA]</scope>
    <source>
        <strain evidence="2 3">KCTC 22492</strain>
    </source>
</reference>
<gene>
    <name evidence="2" type="ORF">D5R81_11525</name>
</gene>
<proteinExistence type="predicted"/>
<dbReference type="OrthoDB" id="9757809at2"/>
<name>A0A3A6TLQ1_9GAMM</name>